<evidence type="ECO:0000256" key="3">
    <source>
        <dbReference type="ARBA" id="ARBA00047960"/>
    </source>
</evidence>
<dbReference type="CDD" id="cd03185">
    <property type="entry name" value="GST_C_Tau"/>
    <property type="match status" value="1"/>
</dbReference>
<comment type="caution">
    <text evidence="7">The sequence shown here is derived from an EMBL/GenBank/DDBJ whole genome shotgun (WGS) entry which is preliminary data.</text>
</comment>
<dbReference type="GO" id="GO:0004364">
    <property type="term" value="F:glutathione transferase activity"/>
    <property type="evidence" value="ECO:0007669"/>
    <property type="project" value="UniProtKB-EC"/>
</dbReference>
<comment type="catalytic activity">
    <reaction evidence="3">
        <text>RX + glutathione = an S-substituted glutathione + a halide anion + H(+)</text>
        <dbReference type="Rhea" id="RHEA:16437"/>
        <dbReference type="ChEBI" id="CHEBI:15378"/>
        <dbReference type="ChEBI" id="CHEBI:16042"/>
        <dbReference type="ChEBI" id="CHEBI:17792"/>
        <dbReference type="ChEBI" id="CHEBI:57925"/>
        <dbReference type="ChEBI" id="CHEBI:90779"/>
        <dbReference type="EC" id="2.5.1.18"/>
    </reaction>
</comment>
<feature type="domain" description="GST C-terminal" evidence="6">
    <location>
        <begin position="124"/>
        <end position="255"/>
    </location>
</feature>
<reference evidence="7 8" key="1">
    <citation type="journal article" date="2020" name="Nat. Food">
        <title>A phased Vanilla planifolia genome enables genetic improvement of flavour and production.</title>
        <authorList>
            <person name="Hasing T."/>
            <person name="Tang H."/>
            <person name="Brym M."/>
            <person name="Khazi F."/>
            <person name="Huang T."/>
            <person name="Chambers A.H."/>
        </authorList>
    </citation>
    <scope>NUCLEOTIDE SEQUENCE [LARGE SCALE GENOMIC DNA]</scope>
    <source>
        <tissue evidence="7">Leaf</tissue>
    </source>
</reference>
<dbReference type="Gene3D" id="1.20.1050.10">
    <property type="match status" value="1"/>
</dbReference>
<feature type="region of interest" description="Disordered" evidence="4">
    <location>
        <begin position="15"/>
        <end position="37"/>
    </location>
</feature>
<evidence type="ECO:0000259" key="5">
    <source>
        <dbReference type="PROSITE" id="PS50404"/>
    </source>
</evidence>
<dbReference type="SUPFAM" id="SSF52833">
    <property type="entry name" value="Thioredoxin-like"/>
    <property type="match status" value="1"/>
</dbReference>
<dbReference type="SFLD" id="SFLDG00358">
    <property type="entry name" value="Main_(cytGST)"/>
    <property type="match status" value="1"/>
</dbReference>
<dbReference type="InterPro" id="IPR045073">
    <property type="entry name" value="Omega/Tau-like"/>
</dbReference>
<dbReference type="Gene3D" id="3.40.30.10">
    <property type="entry name" value="Glutaredoxin"/>
    <property type="match status" value="1"/>
</dbReference>
<evidence type="ECO:0000313" key="7">
    <source>
        <dbReference type="EMBL" id="KAG0476953.1"/>
    </source>
</evidence>
<accession>A0A835QSC7</accession>
<evidence type="ECO:0000256" key="4">
    <source>
        <dbReference type="SAM" id="MobiDB-lite"/>
    </source>
</evidence>
<feature type="compositionally biased region" description="Basic and acidic residues" evidence="4">
    <location>
        <begin position="19"/>
        <end position="31"/>
    </location>
</feature>
<dbReference type="GO" id="GO:0006749">
    <property type="term" value="P:glutathione metabolic process"/>
    <property type="evidence" value="ECO:0007669"/>
    <property type="project" value="InterPro"/>
</dbReference>
<dbReference type="InterPro" id="IPR036249">
    <property type="entry name" value="Thioredoxin-like_sf"/>
</dbReference>
<dbReference type="InterPro" id="IPR004045">
    <property type="entry name" value="Glutathione_S-Trfase_N"/>
</dbReference>
<dbReference type="PANTHER" id="PTHR11260">
    <property type="entry name" value="GLUTATHIONE S-TRANSFERASE, GST, SUPERFAMILY, GST DOMAIN CONTAINING"/>
    <property type="match status" value="1"/>
</dbReference>
<dbReference type="InterPro" id="IPR004046">
    <property type="entry name" value="GST_C"/>
</dbReference>
<dbReference type="InterPro" id="IPR036282">
    <property type="entry name" value="Glutathione-S-Trfase_C_sf"/>
</dbReference>
<name>A0A835QSC7_VANPL</name>
<dbReference type="EMBL" id="JADCNL010000006">
    <property type="protein sequence ID" value="KAG0476953.1"/>
    <property type="molecule type" value="Genomic_DNA"/>
</dbReference>
<dbReference type="PROSITE" id="PS50404">
    <property type="entry name" value="GST_NTER"/>
    <property type="match status" value="1"/>
</dbReference>
<dbReference type="AlphaFoldDB" id="A0A835QSC7"/>
<dbReference type="EC" id="2.5.1.18" evidence="1"/>
<feature type="domain" description="GST N-terminal" evidence="5">
    <location>
        <begin position="39"/>
        <end position="118"/>
    </location>
</feature>
<dbReference type="Proteomes" id="UP000636800">
    <property type="component" value="Chromosome 6"/>
</dbReference>
<evidence type="ECO:0000259" key="6">
    <source>
        <dbReference type="PROSITE" id="PS50405"/>
    </source>
</evidence>
<proteinExistence type="predicted"/>
<dbReference type="SFLD" id="SFLDG01152">
    <property type="entry name" value="Main.3:_Omega-_and_Tau-like"/>
    <property type="match status" value="1"/>
</dbReference>
<dbReference type="FunFam" id="1.20.1050.10:FF:000016">
    <property type="entry name" value="Glutathione S-transferase U9"/>
    <property type="match status" value="1"/>
</dbReference>
<protein>
    <recommendedName>
        <fullName evidence="1">glutathione transferase</fullName>
        <ecNumber evidence="1">2.5.1.18</ecNumber>
    </recommendedName>
</protein>
<dbReference type="InterPro" id="IPR010987">
    <property type="entry name" value="Glutathione-S-Trfase_C-like"/>
</dbReference>
<dbReference type="OrthoDB" id="3352408at2759"/>
<organism evidence="7 8">
    <name type="scientific">Vanilla planifolia</name>
    <name type="common">Vanilla</name>
    <dbReference type="NCBI Taxonomy" id="51239"/>
    <lineage>
        <taxon>Eukaryota</taxon>
        <taxon>Viridiplantae</taxon>
        <taxon>Streptophyta</taxon>
        <taxon>Embryophyta</taxon>
        <taxon>Tracheophyta</taxon>
        <taxon>Spermatophyta</taxon>
        <taxon>Magnoliopsida</taxon>
        <taxon>Liliopsida</taxon>
        <taxon>Asparagales</taxon>
        <taxon>Orchidaceae</taxon>
        <taxon>Vanilloideae</taxon>
        <taxon>Vanilleae</taxon>
        <taxon>Vanilla</taxon>
    </lineage>
</organism>
<keyword evidence="8" id="KW-1185">Reference proteome</keyword>
<dbReference type="InterPro" id="IPR040079">
    <property type="entry name" value="Glutathione_S-Trfase"/>
</dbReference>
<dbReference type="CDD" id="cd03058">
    <property type="entry name" value="GST_N_Tau"/>
    <property type="match status" value="1"/>
</dbReference>
<dbReference type="SUPFAM" id="SSF47616">
    <property type="entry name" value="GST C-terminal domain-like"/>
    <property type="match status" value="1"/>
</dbReference>
<dbReference type="PANTHER" id="PTHR11260:SF683">
    <property type="entry name" value="GLUTATHIONE TRANSFERASE"/>
    <property type="match status" value="1"/>
</dbReference>
<dbReference type="GO" id="GO:0005737">
    <property type="term" value="C:cytoplasm"/>
    <property type="evidence" value="ECO:0007669"/>
    <property type="project" value="TreeGrafter"/>
</dbReference>
<dbReference type="PROSITE" id="PS50405">
    <property type="entry name" value="GST_CTER"/>
    <property type="match status" value="1"/>
</dbReference>
<dbReference type="Pfam" id="PF13409">
    <property type="entry name" value="GST_N_2"/>
    <property type="match status" value="1"/>
</dbReference>
<dbReference type="GO" id="GO:0009407">
    <property type="term" value="P:toxin catabolic process"/>
    <property type="evidence" value="ECO:0007669"/>
    <property type="project" value="UniProtKB-ARBA"/>
</dbReference>
<evidence type="ECO:0000313" key="8">
    <source>
        <dbReference type="Proteomes" id="UP000636800"/>
    </source>
</evidence>
<dbReference type="InterPro" id="IPR045074">
    <property type="entry name" value="GST_C_Tau"/>
</dbReference>
<evidence type="ECO:0000256" key="1">
    <source>
        <dbReference type="ARBA" id="ARBA00012452"/>
    </source>
</evidence>
<dbReference type="Pfam" id="PF00043">
    <property type="entry name" value="GST_C"/>
    <property type="match status" value="1"/>
</dbReference>
<evidence type="ECO:0000256" key="2">
    <source>
        <dbReference type="ARBA" id="ARBA00022679"/>
    </source>
</evidence>
<dbReference type="SFLD" id="SFLDS00019">
    <property type="entry name" value="Glutathione_Transferase_(cytos"/>
    <property type="match status" value="1"/>
</dbReference>
<sequence length="277" mass="30892">MPIPTLLFLSHLTQTTNMEEPKRPTEHKTEEQGNPSFPSSLTLLGSWASSYTHRVQLALKLKNLPFDYIEEDLMNKSPSLLTHNPVYKKVPVLLASGHPIPESLLILHFLDESFPDTYPLLPASPHHRAVARFWAYFAEDRLGPAVAAVFASSGEDQLAAVARFRDELRLLEAELSEGAFVGQRFFAGDRIGFLDIVVGCGSYWLAVFEEVAEVKLVDADSFPRFHSWLRDFEEVEEVKAIIPPFDKLLEYAHGLRRAMLGMEGVSAKNGDGVAAVS</sequence>
<gene>
    <name evidence="7" type="ORF">HPP92_013794</name>
</gene>
<keyword evidence="2" id="KW-0808">Transferase</keyword>